<reference evidence="2" key="1">
    <citation type="submission" date="2016-10" db="EMBL/GenBank/DDBJ databases">
        <authorList>
            <person name="Varghese N."/>
            <person name="Submissions S."/>
        </authorList>
    </citation>
    <scope>NUCLEOTIDE SEQUENCE [LARGE SCALE GENOMIC DNA]</scope>
    <source>
        <strain evidence="2">DSM 28881</strain>
    </source>
</reference>
<gene>
    <name evidence="1" type="ORF">SAMN05443431_103260</name>
</gene>
<proteinExistence type="predicted"/>
<dbReference type="STRING" id="1144750.SAMN05443431_103260"/>
<name>A0A1I3MQN0_9FLAO</name>
<accession>A0A1I3MQN0</accession>
<dbReference type="AlphaFoldDB" id="A0A1I3MQN0"/>
<evidence type="ECO:0000313" key="2">
    <source>
        <dbReference type="Proteomes" id="UP000199559"/>
    </source>
</evidence>
<dbReference type="EMBL" id="FORM01000003">
    <property type="protein sequence ID" value="SFI99231.1"/>
    <property type="molecule type" value="Genomic_DNA"/>
</dbReference>
<organism evidence="1 2">
    <name type="scientific">Olleya namhaensis</name>
    <dbReference type="NCBI Taxonomy" id="1144750"/>
    <lineage>
        <taxon>Bacteria</taxon>
        <taxon>Pseudomonadati</taxon>
        <taxon>Bacteroidota</taxon>
        <taxon>Flavobacteriia</taxon>
        <taxon>Flavobacteriales</taxon>
        <taxon>Flavobacteriaceae</taxon>
    </lineage>
</organism>
<sequence length="254" mass="29347">MDRSRNNEDRVAQINKVVEDYFNTHTDTDWIPAKQIMSDLVAAGVFVKDQKKGLPLRKVLRALDKENALDTIPLLHPERTDTAVYWYFVRAGAKFPKNEAITQVSKKDTAKAKRESTDEFYIVNLCDEILKEGASRKHTFSWLFGDMHKKGKTRTLLPVAAFYEEANLVIEFAEKKHKTEAQLAKLEELTVSGITRGQQIEKYNHRRKEMLAKKDINLITIDYALFETENKGKLVRNTAEDTTLLKKILKQYIK</sequence>
<evidence type="ECO:0000313" key="1">
    <source>
        <dbReference type="EMBL" id="SFI99231.1"/>
    </source>
</evidence>
<protein>
    <submittedName>
        <fullName evidence="1">Uncharacterized protein</fullName>
    </submittedName>
</protein>
<keyword evidence="2" id="KW-1185">Reference proteome</keyword>
<dbReference type="Proteomes" id="UP000199559">
    <property type="component" value="Unassembled WGS sequence"/>
</dbReference>
<dbReference type="RefSeq" id="WP_090838843.1">
    <property type="nucleotide sequence ID" value="NZ_CANLBQ010000001.1"/>
</dbReference>